<keyword evidence="3" id="KW-1185">Reference proteome</keyword>
<organism evidence="2 3">
    <name type="scientific">Mikania micrantha</name>
    <name type="common">bitter vine</name>
    <dbReference type="NCBI Taxonomy" id="192012"/>
    <lineage>
        <taxon>Eukaryota</taxon>
        <taxon>Viridiplantae</taxon>
        <taxon>Streptophyta</taxon>
        <taxon>Embryophyta</taxon>
        <taxon>Tracheophyta</taxon>
        <taxon>Spermatophyta</taxon>
        <taxon>Magnoliopsida</taxon>
        <taxon>eudicotyledons</taxon>
        <taxon>Gunneridae</taxon>
        <taxon>Pentapetalae</taxon>
        <taxon>asterids</taxon>
        <taxon>campanulids</taxon>
        <taxon>Asterales</taxon>
        <taxon>Asteraceae</taxon>
        <taxon>Asteroideae</taxon>
        <taxon>Heliantheae alliance</taxon>
        <taxon>Eupatorieae</taxon>
        <taxon>Mikania</taxon>
    </lineage>
</organism>
<name>A0A5N6PTD8_9ASTR</name>
<feature type="region of interest" description="Disordered" evidence="1">
    <location>
        <begin position="1"/>
        <end position="33"/>
    </location>
</feature>
<accession>A0A5N6PTD8</accession>
<sequence>MGFIPGSDLMEGEGLRIQSGSRASGGTLTHIGDWSNPILAINRQETEDSTLGDYTTWLAWPYSSVGLAVGNGGTERGHGGKKEREHD</sequence>
<evidence type="ECO:0000313" key="2">
    <source>
        <dbReference type="EMBL" id="KAD6796706.1"/>
    </source>
</evidence>
<gene>
    <name evidence="2" type="ORF">E3N88_07602</name>
</gene>
<evidence type="ECO:0000313" key="3">
    <source>
        <dbReference type="Proteomes" id="UP000326396"/>
    </source>
</evidence>
<protein>
    <submittedName>
        <fullName evidence="2">Uncharacterized protein</fullName>
    </submittedName>
</protein>
<dbReference type="Proteomes" id="UP000326396">
    <property type="component" value="Linkage Group LG11"/>
</dbReference>
<reference evidence="2 3" key="1">
    <citation type="submission" date="2019-05" db="EMBL/GenBank/DDBJ databases">
        <title>Mikania micrantha, genome provides insights into the molecular mechanism of rapid growth.</title>
        <authorList>
            <person name="Liu B."/>
        </authorList>
    </citation>
    <scope>NUCLEOTIDE SEQUENCE [LARGE SCALE GENOMIC DNA]</scope>
    <source>
        <strain evidence="2">NLD-2019</strain>
        <tissue evidence="2">Leaf</tissue>
    </source>
</reference>
<feature type="compositionally biased region" description="Polar residues" evidence="1">
    <location>
        <begin position="18"/>
        <end position="27"/>
    </location>
</feature>
<proteinExistence type="predicted"/>
<dbReference type="EMBL" id="SZYD01000003">
    <property type="protein sequence ID" value="KAD6796706.1"/>
    <property type="molecule type" value="Genomic_DNA"/>
</dbReference>
<dbReference type="AlphaFoldDB" id="A0A5N6PTD8"/>
<evidence type="ECO:0000256" key="1">
    <source>
        <dbReference type="SAM" id="MobiDB-lite"/>
    </source>
</evidence>
<comment type="caution">
    <text evidence="2">The sequence shown here is derived from an EMBL/GenBank/DDBJ whole genome shotgun (WGS) entry which is preliminary data.</text>
</comment>